<feature type="compositionally biased region" description="Polar residues" evidence="1">
    <location>
        <begin position="209"/>
        <end position="218"/>
    </location>
</feature>
<organism evidence="3 4">
    <name type="scientific">Paenibacillus kribbensis</name>
    <dbReference type="NCBI Taxonomy" id="172713"/>
    <lineage>
        <taxon>Bacteria</taxon>
        <taxon>Bacillati</taxon>
        <taxon>Bacillota</taxon>
        <taxon>Bacilli</taxon>
        <taxon>Bacillales</taxon>
        <taxon>Paenibacillaceae</taxon>
        <taxon>Paenibacillus</taxon>
    </lineage>
</organism>
<dbReference type="InterPro" id="IPR011051">
    <property type="entry name" value="RmlC_Cupin_sf"/>
</dbReference>
<dbReference type="Pfam" id="PF00190">
    <property type="entry name" value="Cupin_1"/>
    <property type="match status" value="1"/>
</dbReference>
<dbReference type="SMART" id="SM00835">
    <property type="entry name" value="Cupin_1"/>
    <property type="match status" value="1"/>
</dbReference>
<sequence>MAVSYMDFTSPSAQFAFDLRNNPAFIKDERNYFNLLSIKQLNTLGNMSMLDTYLDKGNAIEPHYHQNASELVYCISGEIIVSIINPFTKELRHYAIRPGQTASVPQAWWHYDTAAADGTHFLAIFDAPVPEIIPASDMLRLTPAEVFAHVYCLDEAKVKEAFAPLNQTVIIGPPKGCQKATQSAHYQPQPNPASCAYPPYNQGYGLRPYQQSDGNLQRPQAIGNGWADRNGR</sequence>
<evidence type="ECO:0000313" key="4">
    <source>
        <dbReference type="Proteomes" id="UP000214666"/>
    </source>
</evidence>
<dbReference type="InterPro" id="IPR006045">
    <property type="entry name" value="Cupin_1"/>
</dbReference>
<evidence type="ECO:0000256" key="1">
    <source>
        <dbReference type="SAM" id="MobiDB-lite"/>
    </source>
</evidence>
<dbReference type="STRING" id="172713.GCA_001705305_05292"/>
<feature type="domain" description="Cupin type-1" evidence="2">
    <location>
        <begin position="33"/>
        <end position="159"/>
    </location>
</feature>
<dbReference type="AlphaFoldDB" id="A0A222WUN1"/>
<reference evidence="3 4" key="1">
    <citation type="submission" date="2017-03" db="EMBL/GenBank/DDBJ databases">
        <title>Complete genome sequence of Paenibacillus Kribbensis producing bioflocculants.</title>
        <authorList>
            <person name="Lee H.-G."/>
            <person name="Oh H.-M."/>
        </authorList>
    </citation>
    <scope>NUCLEOTIDE SEQUENCE [LARGE SCALE GENOMIC DNA]</scope>
    <source>
        <strain evidence="3 4">AM49</strain>
    </source>
</reference>
<dbReference type="SUPFAM" id="SSF51182">
    <property type="entry name" value="RmlC-like cupins"/>
    <property type="match status" value="1"/>
</dbReference>
<dbReference type="OrthoDB" id="2739624at2"/>
<proteinExistence type="predicted"/>
<dbReference type="InterPro" id="IPR014710">
    <property type="entry name" value="RmlC-like_jellyroll"/>
</dbReference>
<evidence type="ECO:0000313" key="3">
    <source>
        <dbReference type="EMBL" id="ASR49463.1"/>
    </source>
</evidence>
<dbReference type="RefSeq" id="WP_094156647.1">
    <property type="nucleotide sequence ID" value="NZ_CP020028.1"/>
</dbReference>
<name>A0A222WUN1_9BACL</name>
<dbReference type="CDD" id="cd20306">
    <property type="entry name" value="cupin_OxDC-like"/>
    <property type="match status" value="1"/>
</dbReference>
<dbReference type="Gene3D" id="2.60.120.10">
    <property type="entry name" value="Jelly Rolls"/>
    <property type="match status" value="1"/>
</dbReference>
<gene>
    <name evidence="3" type="ORF">B4V02_23650</name>
</gene>
<keyword evidence="4" id="KW-1185">Reference proteome</keyword>
<evidence type="ECO:0000259" key="2">
    <source>
        <dbReference type="SMART" id="SM00835"/>
    </source>
</evidence>
<dbReference type="Proteomes" id="UP000214666">
    <property type="component" value="Chromosome"/>
</dbReference>
<accession>A0A222WUN1</accession>
<feature type="region of interest" description="Disordered" evidence="1">
    <location>
        <begin position="208"/>
        <end position="232"/>
    </location>
</feature>
<dbReference type="EMBL" id="CP020028">
    <property type="protein sequence ID" value="ASR49463.1"/>
    <property type="molecule type" value="Genomic_DNA"/>
</dbReference>
<protein>
    <submittedName>
        <fullName evidence="3">Cupin</fullName>
    </submittedName>
</protein>
<dbReference type="KEGG" id="pkb:B4V02_23650"/>
<feature type="region of interest" description="Disordered" evidence="1">
    <location>
        <begin position="180"/>
        <end position="199"/>
    </location>
</feature>